<evidence type="ECO:0000313" key="2">
    <source>
        <dbReference type="Proteomes" id="UP000001075"/>
    </source>
</evidence>
<accession>G3H9Q2</accession>
<reference evidence="2" key="1">
    <citation type="journal article" date="2011" name="Nat. Biotechnol.">
        <title>The genomic sequence of the Chinese hamster ovary (CHO)-K1 cell line.</title>
        <authorList>
            <person name="Xu X."/>
            <person name="Nagarajan H."/>
            <person name="Lewis N.E."/>
            <person name="Pan S."/>
            <person name="Cai Z."/>
            <person name="Liu X."/>
            <person name="Chen W."/>
            <person name="Xie M."/>
            <person name="Wang W."/>
            <person name="Hammond S."/>
            <person name="Andersen M.R."/>
            <person name="Neff N."/>
            <person name="Passarelli B."/>
            <person name="Koh W."/>
            <person name="Fan H.C."/>
            <person name="Wang J."/>
            <person name="Gui Y."/>
            <person name="Lee K.H."/>
            <person name="Betenbaugh M.J."/>
            <person name="Quake S.R."/>
            <person name="Famili I."/>
            <person name="Palsson B.O."/>
            <person name="Wang J."/>
        </authorList>
    </citation>
    <scope>NUCLEOTIDE SEQUENCE [LARGE SCALE GENOMIC DNA]</scope>
    <source>
        <strain evidence="2">CHO K1 cell line</strain>
    </source>
</reference>
<evidence type="ECO:0000313" key="1">
    <source>
        <dbReference type="EMBL" id="EGW06153.1"/>
    </source>
</evidence>
<dbReference type="AlphaFoldDB" id="G3H9Q2"/>
<dbReference type="InParanoid" id="G3H9Q2"/>
<protein>
    <submittedName>
        <fullName evidence="1">Uncharacterized protein</fullName>
    </submittedName>
</protein>
<sequence>MKLTSHNALIKMTKITKESTSITALYETHLSRSREEQDCSSVQSCASGRSSMGNGIPQDSTRNIVETFSINTEIQCILKIQVSRFGEMLTFCHIIN</sequence>
<gene>
    <name evidence="1" type="ORF">I79_007132</name>
</gene>
<dbReference type="Proteomes" id="UP000001075">
    <property type="component" value="Unassembled WGS sequence"/>
</dbReference>
<dbReference type="EMBL" id="JH000236">
    <property type="protein sequence ID" value="EGW06153.1"/>
    <property type="molecule type" value="Genomic_DNA"/>
</dbReference>
<proteinExistence type="predicted"/>
<organism evidence="1 2">
    <name type="scientific">Cricetulus griseus</name>
    <name type="common">Chinese hamster</name>
    <name type="synonym">Cricetulus barabensis griseus</name>
    <dbReference type="NCBI Taxonomy" id="10029"/>
    <lineage>
        <taxon>Eukaryota</taxon>
        <taxon>Metazoa</taxon>
        <taxon>Chordata</taxon>
        <taxon>Craniata</taxon>
        <taxon>Vertebrata</taxon>
        <taxon>Euteleostomi</taxon>
        <taxon>Mammalia</taxon>
        <taxon>Eutheria</taxon>
        <taxon>Euarchontoglires</taxon>
        <taxon>Glires</taxon>
        <taxon>Rodentia</taxon>
        <taxon>Myomorpha</taxon>
        <taxon>Muroidea</taxon>
        <taxon>Cricetidae</taxon>
        <taxon>Cricetinae</taxon>
        <taxon>Cricetulus</taxon>
    </lineage>
</organism>
<name>G3H9Q2_CRIGR</name>